<proteinExistence type="predicted"/>
<accession>A0A1G6KHW8</accession>
<keyword evidence="1" id="KW-0812">Transmembrane</keyword>
<reference evidence="3" key="1">
    <citation type="submission" date="2016-09" db="EMBL/GenBank/DDBJ databases">
        <authorList>
            <person name="Varghese N."/>
            <person name="Submissions S."/>
        </authorList>
    </citation>
    <scope>NUCLEOTIDE SEQUENCE [LARGE SCALE GENOMIC DNA]</scope>
    <source>
        <strain evidence="3">ANC 3699</strain>
    </source>
</reference>
<name>A0A1G6KHW8_9GAMM</name>
<sequence length="257" mass="28038">MNIQFKQKGATLIVVLIMLVAITIIGTLAVRQSMVTLGVATNSQAQQLMMQNSDAAFFNIESGDNIAQGLMQSGMFKYISGALDKDKELVFCFRGSEENFYDSTLASLMVWEEGKTAPTNNTLGTDGYCSTSATSGNFFTSGRRAVMTQIAVKFTSTSENDPFFGKITGTDEDESKLETSKPMSVYAVSLMPTLSSDTNANIDECLNSRMNEVTIPDGTTVPANAVSRQNVTDCLTSRNIPFTSFEQHYLVSQDFKD</sequence>
<keyword evidence="3" id="KW-1185">Reference proteome</keyword>
<evidence type="ECO:0000313" key="2">
    <source>
        <dbReference type="EMBL" id="SDC30411.1"/>
    </source>
</evidence>
<protein>
    <recommendedName>
        <fullName evidence="4">PilX N-terminal</fullName>
    </recommendedName>
</protein>
<gene>
    <name evidence="2" type="ORF">SAMN05421749_10463</name>
</gene>
<dbReference type="AlphaFoldDB" id="A0A1G6KHW8"/>
<organism evidence="2 3">
    <name type="scientific">Acinetobacter marinus</name>
    <dbReference type="NCBI Taxonomy" id="281375"/>
    <lineage>
        <taxon>Bacteria</taxon>
        <taxon>Pseudomonadati</taxon>
        <taxon>Pseudomonadota</taxon>
        <taxon>Gammaproteobacteria</taxon>
        <taxon>Moraxellales</taxon>
        <taxon>Moraxellaceae</taxon>
        <taxon>Acinetobacter</taxon>
    </lineage>
</organism>
<evidence type="ECO:0000256" key="1">
    <source>
        <dbReference type="SAM" id="Phobius"/>
    </source>
</evidence>
<keyword evidence="1" id="KW-1133">Transmembrane helix</keyword>
<dbReference type="EMBL" id="FMYK01000004">
    <property type="protein sequence ID" value="SDC30411.1"/>
    <property type="molecule type" value="Genomic_DNA"/>
</dbReference>
<feature type="transmembrane region" description="Helical" evidence="1">
    <location>
        <begin position="12"/>
        <end position="30"/>
    </location>
</feature>
<dbReference type="OrthoDB" id="6707347at2"/>
<dbReference type="Proteomes" id="UP000242317">
    <property type="component" value="Unassembled WGS sequence"/>
</dbReference>
<keyword evidence="1" id="KW-0472">Membrane</keyword>
<evidence type="ECO:0000313" key="3">
    <source>
        <dbReference type="Proteomes" id="UP000242317"/>
    </source>
</evidence>
<evidence type="ECO:0008006" key="4">
    <source>
        <dbReference type="Google" id="ProtNLM"/>
    </source>
</evidence>